<evidence type="ECO:0000256" key="3">
    <source>
        <dbReference type="RuleBase" id="RU000363"/>
    </source>
</evidence>
<dbReference type="RefSeq" id="WP_311425485.1">
    <property type="nucleotide sequence ID" value="NZ_JAVREH010000090.1"/>
</dbReference>
<evidence type="ECO:0000256" key="1">
    <source>
        <dbReference type="ARBA" id="ARBA00006484"/>
    </source>
</evidence>
<proteinExistence type="inferred from homology"/>
<protein>
    <submittedName>
        <fullName evidence="4">SDR family NAD(P)-dependent oxidoreductase</fullName>
    </submittedName>
</protein>
<dbReference type="SUPFAM" id="SSF51735">
    <property type="entry name" value="NAD(P)-binding Rossmann-fold domains"/>
    <property type="match status" value="1"/>
</dbReference>
<evidence type="ECO:0000256" key="2">
    <source>
        <dbReference type="ARBA" id="ARBA00023002"/>
    </source>
</evidence>
<evidence type="ECO:0000313" key="4">
    <source>
        <dbReference type="EMBL" id="MDT0264340.1"/>
    </source>
</evidence>
<comment type="similarity">
    <text evidence="1 3">Belongs to the short-chain dehydrogenases/reductases (SDR) family.</text>
</comment>
<dbReference type="InterPro" id="IPR051911">
    <property type="entry name" value="SDR_oxidoreductase"/>
</dbReference>
<evidence type="ECO:0000313" key="5">
    <source>
        <dbReference type="Proteomes" id="UP001183176"/>
    </source>
</evidence>
<dbReference type="PRINTS" id="PR00081">
    <property type="entry name" value="GDHRDH"/>
</dbReference>
<dbReference type="PANTHER" id="PTHR43976:SF16">
    <property type="entry name" value="SHORT-CHAIN DEHYDROGENASE_REDUCTASE FAMILY PROTEIN"/>
    <property type="match status" value="1"/>
</dbReference>
<keyword evidence="2" id="KW-0560">Oxidoreductase</keyword>
<accession>A0ABU2JH72</accession>
<comment type="caution">
    <text evidence="4">The sequence shown here is derived from an EMBL/GenBank/DDBJ whole genome shotgun (WGS) entry which is preliminary data.</text>
</comment>
<dbReference type="PRINTS" id="PR00080">
    <property type="entry name" value="SDRFAMILY"/>
</dbReference>
<dbReference type="Gene3D" id="3.40.50.720">
    <property type="entry name" value="NAD(P)-binding Rossmann-like Domain"/>
    <property type="match status" value="1"/>
</dbReference>
<dbReference type="Pfam" id="PF00106">
    <property type="entry name" value="adh_short"/>
    <property type="match status" value="1"/>
</dbReference>
<gene>
    <name evidence="4" type="ORF">RM423_23550</name>
</gene>
<reference evidence="5" key="1">
    <citation type="submission" date="2023-07" db="EMBL/GenBank/DDBJ databases">
        <title>30 novel species of actinomycetes from the DSMZ collection.</title>
        <authorList>
            <person name="Nouioui I."/>
        </authorList>
    </citation>
    <scope>NUCLEOTIDE SEQUENCE [LARGE SCALE GENOMIC DNA]</scope>
    <source>
        <strain evidence="5">DSM 44399</strain>
    </source>
</reference>
<keyword evidence="5" id="KW-1185">Reference proteome</keyword>
<dbReference type="InterPro" id="IPR002347">
    <property type="entry name" value="SDR_fam"/>
</dbReference>
<sequence length="272" mass="29454">MPKEWCPFDLRLPELADAGLRTLQVDVTVESSMGHAVARIEAESGSVDVLVNNAGYGLSGTVEEACAEEIREQFETNVFGPTRLIQLVLPGMRRQGSGTIVNLSSIFGRYAVPGGGYYHASKHAIEALSDALRLEVENFGIRVVLVEPGPVLTEFGVPYVKSLQRGEDGPYGDFGTRAAEYYGAIYGRTRRTLAGSLAVGSDDVARVIEQVISSDKPRPRYPVGLLAHTTLGLRRVLSDRLFDRLIVRKRFPVPQPAARAVALATAIKGVSS</sequence>
<name>A0ABU2JH72_9ACTN</name>
<dbReference type="Proteomes" id="UP001183176">
    <property type="component" value="Unassembled WGS sequence"/>
</dbReference>
<dbReference type="InterPro" id="IPR036291">
    <property type="entry name" value="NAD(P)-bd_dom_sf"/>
</dbReference>
<organism evidence="4 5">
    <name type="scientific">Jatrophihabitans lederbergiae</name>
    <dbReference type="NCBI Taxonomy" id="3075547"/>
    <lineage>
        <taxon>Bacteria</taxon>
        <taxon>Bacillati</taxon>
        <taxon>Actinomycetota</taxon>
        <taxon>Actinomycetes</taxon>
        <taxon>Jatrophihabitantales</taxon>
        <taxon>Jatrophihabitantaceae</taxon>
        <taxon>Jatrophihabitans</taxon>
    </lineage>
</organism>
<dbReference type="PANTHER" id="PTHR43976">
    <property type="entry name" value="SHORT CHAIN DEHYDROGENASE"/>
    <property type="match status" value="1"/>
</dbReference>
<dbReference type="EMBL" id="JAVREH010000090">
    <property type="protein sequence ID" value="MDT0264340.1"/>
    <property type="molecule type" value="Genomic_DNA"/>
</dbReference>